<evidence type="ECO:0000256" key="4">
    <source>
        <dbReference type="ARBA" id="ARBA00011738"/>
    </source>
</evidence>
<reference evidence="14 15" key="1">
    <citation type="submission" date="2023-07" db="EMBL/GenBank/DDBJ databases">
        <title>Sequencing the genomes of 1000 actinobacteria strains.</title>
        <authorList>
            <person name="Klenk H.-P."/>
        </authorList>
    </citation>
    <scope>NUCLEOTIDE SEQUENCE [LARGE SCALE GENOMIC DNA]</scope>
    <source>
        <strain evidence="14 15">DSM 44711</strain>
    </source>
</reference>
<proteinExistence type="inferred from homology"/>
<evidence type="ECO:0000313" key="14">
    <source>
        <dbReference type="EMBL" id="MDR7320239.1"/>
    </source>
</evidence>
<name>A0AAE3ZHU9_9ACTN</name>
<dbReference type="Pfam" id="PF09084">
    <property type="entry name" value="NMT1"/>
    <property type="match status" value="1"/>
</dbReference>
<comment type="subunit">
    <text evidence="4">Homodimer.</text>
</comment>
<keyword evidence="6" id="KW-0479">Metal-binding</keyword>
<sequence>MASLLNRPLSRRTLLAGSAAAGVGLTGLAAGCTSDQGPETAAPSGELRKTTYMTAFGLPGREAAGAVAKGKGFFTEAGLDVEILAGAAGEKNYAAMESGQVDFGAVDWSGAVPRYAKGGKAVKIVAAIHSQTLISMVTLPSTGISSARQLIGKKIGVGAGAAPKSVFPAYASAFNIEPAELKTVQWQEVAPDQVAGLLIAGKVDAIGLFVAGTPGVRKAAIGKGLITKEQDLVVLPYSDGLTDLMGNVLTARTQLIQEQPQLVRDFTNALMKGLDYAVNNPEEAAKILAEQVPETDPEVAAAELVIMKNYVYPQDTTKPVGFIDVARAAKGAAILEGVLQLPPIDVGDMIDFNFVPGGTPVAASAAAK</sequence>
<evidence type="ECO:0000256" key="7">
    <source>
        <dbReference type="ARBA" id="ARBA00022898"/>
    </source>
</evidence>
<evidence type="ECO:0000256" key="11">
    <source>
        <dbReference type="ARBA" id="ARBA00048179"/>
    </source>
</evidence>
<keyword evidence="12" id="KW-0732">Signal</keyword>
<keyword evidence="9" id="KW-0408">Iron</keyword>
<comment type="function">
    <text evidence="1">Responsible for the formation of the pyrimidine heterocycle in the thiamine biosynthesis pathway. Catalyzes the formation of hydroxymethylpyrimidine phosphate (HMP-P) from histidine and pyridoxal phosphate (PLP). The protein uses PLP and the active site histidine to form HMP-P, generating an inactive enzyme. The enzyme can only undergo a single turnover, which suggests it is a suicide enzyme.</text>
</comment>
<feature type="signal peptide" evidence="12">
    <location>
        <begin position="1"/>
        <end position="29"/>
    </location>
</feature>
<evidence type="ECO:0000256" key="1">
    <source>
        <dbReference type="ARBA" id="ARBA00003469"/>
    </source>
</evidence>
<dbReference type="GO" id="GO:0046872">
    <property type="term" value="F:metal ion binding"/>
    <property type="evidence" value="ECO:0007669"/>
    <property type="project" value="UniProtKB-KW"/>
</dbReference>
<dbReference type="InterPro" id="IPR006311">
    <property type="entry name" value="TAT_signal"/>
</dbReference>
<dbReference type="GO" id="GO:0009228">
    <property type="term" value="P:thiamine biosynthetic process"/>
    <property type="evidence" value="ECO:0007669"/>
    <property type="project" value="UniProtKB-KW"/>
</dbReference>
<evidence type="ECO:0000256" key="12">
    <source>
        <dbReference type="SAM" id="SignalP"/>
    </source>
</evidence>
<evidence type="ECO:0000256" key="10">
    <source>
        <dbReference type="ARBA" id="ARBA00033171"/>
    </source>
</evidence>
<organism evidence="14 15">
    <name type="scientific">Catenuloplanes niger</name>
    <dbReference type="NCBI Taxonomy" id="587534"/>
    <lineage>
        <taxon>Bacteria</taxon>
        <taxon>Bacillati</taxon>
        <taxon>Actinomycetota</taxon>
        <taxon>Actinomycetes</taxon>
        <taxon>Micromonosporales</taxon>
        <taxon>Micromonosporaceae</taxon>
        <taxon>Catenuloplanes</taxon>
    </lineage>
</organism>
<dbReference type="SUPFAM" id="SSF53850">
    <property type="entry name" value="Periplasmic binding protein-like II"/>
    <property type="match status" value="1"/>
</dbReference>
<comment type="similarity">
    <text evidence="3">Belongs to the NMT1/THI5 family.</text>
</comment>
<accession>A0AAE3ZHU9</accession>
<comment type="caution">
    <text evidence="14">The sequence shown here is derived from an EMBL/GenBank/DDBJ whole genome shotgun (WGS) entry which is preliminary data.</text>
</comment>
<comment type="catalytic activity">
    <reaction evidence="11">
        <text>N(6)-(pyridoxal phosphate)-L-lysyl-[4-amino-5-hydroxymethyl-2-methylpyrimidine phosphate synthase] + L-histidyl-[4-amino-5-hydroxymethyl-2-methylpyrimidine phosphate synthase] + 2 Fe(3+) + 4 H2O = L-lysyl-[4-amino-5-hydroxymethyl-2-methylpyrimidine phosphate synthase] + (2S)-2-amino-5-hydroxy-4-oxopentanoyl-[4-amino-5-hydroxymethyl-2-methylpyrimidine phosphate synthase] + 4-amino-2-methyl-5-(phosphooxymethyl)pyrimidine + 3-oxopropanoate + 2 Fe(2+) + 2 H(+)</text>
        <dbReference type="Rhea" id="RHEA:65756"/>
        <dbReference type="Rhea" id="RHEA-COMP:16892"/>
        <dbReference type="Rhea" id="RHEA-COMP:16893"/>
        <dbReference type="Rhea" id="RHEA-COMP:16894"/>
        <dbReference type="Rhea" id="RHEA-COMP:16895"/>
        <dbReference type="ChEBI" id="CHEBI:15377"/>
        <dbReference type="ChEBI" id="CHEBI:15378"/>
        <dbReference type="ChEBI" id="CHEBI:29033"/>
        <dbReference type="ChEBI" id="CHEBI:29034"/>
        <dbReference type="ChEBI" id="CHEBI:29969"/>
        <dbReference type="ChEBI" id="CHEBI:29979"/>
        <dbReference type="ChEBI" id="CHEBI:33190"/>
        <dbReference type="ChEBI" id="CHEBI:58354"/>
        <dbReference type="ChEBI" id="CHEBI:143915"/>
        <dbReference type="ChEBI" id="CHEBI:157692"/>
    </reaction>
    <physiologicalReaction direction="left-to-right" evidence="11">
        <dbReference type="Rhea" id="RHEA:65757"/>
    </physiologicalReaction>
</comment>
<dbReference type="Proteomes" id="UP001183629">
    <property type="component" value="Unassembled WGS sequence"/>
</dbReference>
<keyword evidence="15" id="KW-1185">Reference proteome</keyword>
<dbReference type="EMBL" id="JAVDYC010000001">
    <property type="protein sequence ID" value="MDR7320239.1"/>
    <property type="molecule type" value="Genomic_DNA"/>
</dbReference>
<feature type="domain" description="SsuA/THI5-like" evidence="13">
    <location>
        <begin position="67"/>
        <end position="284"/>
    </location>
</feature>
<keyword evidence="8" id="KW-0784">Thiamine biosynthesis</keyword>
<keyword evidence="5" id="KW-0808">Transferase</keyword>
<dbReference type="AlphaFoldDB" id="A0AAE3ZHU9"/>
<evidence type="ECO:0000259" key="13">
    <source>
        <dbReference type="Pfam" id="PF09084"/>
    </source>
</evidence>
<evidence type="ECO:0000256" key="3">
    <source>
        <dbReference type="ARBA" id="ARBA00009406"/>
    </source>
</evidence>
<gene>
    <name evidence="14" type="ORF">J2S44_000489</name>
</gene>
<evidence type="ECO:0000256" key="2">
    <source>
        <dbReference type="ARBA" id="ARBA00004948"/>
    </source>
</evidence>
<dbReference type="PANTHER" id="PTHR31528:SF1">
    <property type="entry name" value="4-AMINO-5-HYDROXYMETHYL-2-METHYLPYRIMIDINE PHOSPHATE SYNTHASE THI11-RELATED"/>
    <property type="match status" value="1"/>
</dbReference>
<dbReference type="GO" id="GO:0016740">
    <property type="term" value="F:transferase activity"/>
    <property type="evidence" value="ECO:0007669"/>
    <property type="project" value="UniProtKB-KW"/>
</dbReference>
<dbReference type="PANTHER" id="PTHR31528">
    <property type="entry name" value="4-AMINO-5-HYDROXYMETHYL-2-METHYLPYRIMIDINE PHOSPHATE SYNTHASE THI11-RELATED"/>
    <property type="match status" value="1"/>
</dbReference>
<dbReference type="InterPro" id="IPR027939">
    <property type="entry name" value="NMT1/THI5"/>
</dbReference>
<evidence type="ECO:0000313" key="15">
    <source>
        <dbReference type="Proteomes" id="UP001183629"/>
    </source>
</evidence>
<dbReference type="PROSITE" id="PS51318">
    <property type="entry name" value="TAT"/>
    <property type="match status" value="1"/>
</dbReference>
<comment type="pathway">
    <text evidence="2">Cofactor biosynthesis; thiamine diphosphate biosynthesis.</text>
</comment>
<evidence type="ECO:0000256" key="9">
    <source>
        <dbReference type="ARBA" id="ARBA00023004"/>
    </source>
</evidence>
<dbReference type="Gene3D" id="3.40.190.10">
    <property type="entry name" value="Periplasmic binding protein-like II"/>
    <property type="match status" value="2"/>
</dbReference>
<feature type="chain" id="PRO_5042259113" description="Thiamine pyrimidine synthase" evidence="12">
    <location>
        <begin position="30"/>
        <end position="368"/>
    </location>
</feature>
<keyword evidence="7" id="KW-0663">Pyridoxal phosphate</keyword>
<evidence type="ECO:0000256" key="5">
    <source>
        <dbReference type="ARBA" id="ARBA00022679"/>
    </source>
</evidence>
<dbReference type="RefSeq" id="WP_310408648.1">
    <property type="nucleotide sequence ID" value="NZ_JAVDYC010000001.1"/>
</dbReference>
<protein>
    <recommendedName>
        <fullName evidence="10">Thiamine pyrimidine synthase</fullName>
    </recommendedName>
</protein>
<dbReference type="InterPro" id="IPR015168">
    <property type="entry name" value="SsuA/THI5"/>
</dbReference>
<evidence type="ECO:0000256" key="6">
    <source>
        <dbReference type="ARBA" id="ARBA00022723"/>
    </source>
</evidence>
<evidence type="ECO:0000256" key="8">
    <source>
        <dbReference type="ARBA" id="ARBA00022977"/>
    </source>
</evidence>
<dbReference type="PROSITE" id="PS51257">
    <property type="entry name" value="PROKAR_LIPOPROTEIN"/>
    <property type="match status" value="1"/>
</dbReference>